<keyword evidence="3" id="KW-1185">Reference proteome</keyword>
<reference evidence="2" key="1">
    <citation type="submission" date="2018-05" db="EMBL/GenBank/DDBJ databases">
        <title>Draft genome of Mucuna pruriens seed.</title>
        <authorList>
            <person name="Nnadi N.E."/>
            <person name="Vos R."/>
            <person name="Hasami M.H."/>
            <person name="Devisetty U.K."/>
            <person name="Aguiy J.C."/>
        </authorList>
    </citation>
    <scope>NUCLEOTIDE SEQUENCE [LARGE SCALE GENOMIC DNA]</scope>
    <source>
        <strain evidence="2">JCA_2017</strain>
    </source>
</reference>
<name>A0A371F8N9_MUCPR</name>
<feature type="region of interest" description="Disordered" evidence="1">
    <location>
        <begin position="1"/>
        <end position="65"/>
    </location>
</feature>
<protein>
    <submittedName>
        <fullName evidence="2">Uncharacterized protein</fullName>
    </submittedName>
</protein>
<evidence type="ECO:0000313" key="3">
    <source>
        <dbReference type="Proteomes" id="UP000257109"/>
    </source>
</evidence>
<feature type="compositionally biased region" description="Polar residues" evidence="1">
    <location>
        <begin position="10"/>
        <end position="20"/>
    </location>
</feature>
<sequence>MKIVLMRMKSSLSQGKSSLCGSIREDQDGRTALGSTSRKRKTKGVGGHIKSKCANLENKEKKQKK</sequence>
<evidence type="ECO:0000256" key="1">
    <source>
        <dbReference type="SAM" id="MobiDB-lite"/>
    </source>
</evidence>
<comment type="caution">
    <text evidence="2">The sequence shown here is derived from an EMBL/GenBank/DDBJ whole genome shotgun (WGS) entry which is preliminary data.</text>
</comment>
<dbReference type="EMBL" id="QJKJ01010101">
    <property type="protein sequence ID" value="RDX74667.1"/>
    <property type="molecule type" value="Genomic_DNA"/>
</dbReference>
<gene>
    <name evidence="2" type="ORF">CR513_45566</name>
</gene>
<feature type="non-terminal residue" evidence="2">
    <location>
        <position position="1"/>
    </location>
</feature>
<dbReference type="AlphaFoldDB" id="A0A371F8N9"/>
<accession>A0A371F8N9</accession>
<dbReference type="Proteomes" id="UP000257109">
    <property type="component" value="Unassembled WGS sequence"/>
</dbReference>
<evidence type="ECO:0000313" key="2">
    <source>
        <dbReference type="EMBL" id="RDX74667.1"/>
    </source>
</evidence>
<proteinExistence type="predicted"/>
<organism evidence="2 3">
    <name type="scientific">Mucuna pruriens</name>
    <name type="common">Velvet bean</name>
    <name type="synonym">Dolichos pruriens</name>
    <dbReference type="NCBI Taxonomy" id="157652"/>
    <lineage>
        <taxon>Eukaryota</taxon>
        <taxon>Viridiplantae</taxon>
        <taxon>Streptophyta</taxon>
        <taxon>Embryophyta</taxon>
        <taxon>Tracheophyta</taxon>
        <taxon>Spermatophyta</taxon>
        <taxon>Magnoliopsida</taxon>
        <taxon>eudicotyledons</taxon>
        <taxon>Gunneridae</taxon>
        <taxon>Pentapetalae</taxon>
        <taxon>rosids</taxon>
        <taxon>fabids</taxon>
        <taxon>Fabales</taxon>
        <taxon>Fabaceae</taxon>
        <taxon>Papilionoideae</taxon>
        <taxon>50 kb inversion clade</taxon>
        <taxon>NPAAA clade</taxon>
        <taxon>indigoferoid/millettioid clade</taxon>
        <taxon>Phaseoleae</taxon>
        <taxon>Mucuna</taxon>
    </lineage>
</organism>